<feature type="domain" description="Orotidine 5'-phosphate decarboxylase" evidence="9">
    <location>
        <begin position="4"/>
        <end position="223"/>
    </location>
</feature>
<dbReference type="CDD" id="cd04725">
    <property type="entry name" value="OMP_decarboxylase_like"/>
    <property type="match status" value="1"/>
</dbReference>
<comment type="pathway">
    <text evidence="1">Pyrimidine metabolism; UMP biosynthesis via de novo pathway; UMP from orotate: step 2/2.</text>
</comment>
<dbReference type="SUPFAM" id="SSF51366">
    <property type="entry name" value="Ribulose-phoshate binding barrel"/>
    <property type="match status" value="1"/>
</dbReference>
<gene>
    <name evidence="10" type="ORF">METZ01_LOCUS179760</name>
</gene>
<dbReference type="GO" id="GO:0005829">
    <property type="term" value="C:cytosol"/>
    <property type="evidence" value="ECO:0007669"/>
    <property type="project" value="TreeGrafter"/>
</dbReference>
<dbReference type="NCBIfam" id="NF001273">
    <property type="entry name" value="PRK00230.1"/>
    <property type="match status" value="1"/>
</dbReference>
<dbReference type="GO" id="GO:0044205">
    <property type="term" value="P:'de novo' UMP biosynthetic process"/>
    <property type="evidence" value="ECO:0007669"/>
    <property type="project" value="UniProtKB-UniPathway"/>
</dbReference>
<dbReference type="HAMAP" id="MF_01200_B">
    <property type="entry name" value="OMPdecase_type1_B"/>
    <property type="match status" value="1"/>
</dbReference>
<dbReference type="FunFam" id="3.20.20.70:FF:000015">
    <property type="entry name" value="Orotidine 5'-phosphate decarboxylase"/>
    <property type="match status" value="1"/>
</dbReference>
<dbReference type="InterPro" id="IPR018089">
    <property type="entry name" value="OMPdecase_AS"/>
</dbReference>
<dbReference type="Pfam" id="PF00215">
    <property type="entry name" value="OMPdecase"/>
    <property type="match status" value="1"/>
</dbReference>
<accession>A0A382CL95</accession>
<evidence type="ECO:0000256" key="4">
    <source>
        <dbReference type="ARBA" id="ARBA00021923"/>
    </source>
</evidence>
<dbReference type="EC" id="4.1.1.23" evidence="3"/>
<evidence type="ECO:0000256" key="3">
    <source>
        <dbReference type="ARBA" id="ARBA00012321"/>
    </source>
</evidence>
<comment type="subunit">
    <text evidence="2">Homodimer.</text>
</comment>
<dbReference type="InterPro" id="IPR011060">
    <property type="entry name" value="RibuloseP-bd_barrel"/>
</dbReference>
<dbReference type="InterPro" id="IPR014732">
    <property type="entry name" value="OMPdecase"/>
</dbReference>
<keyword evidence="7" id="KW-0456">Lyase</keyword>
<keyword evidence="6" id="KW-0665">Pyrimidine biosynthesis</keyword>
<evidence type="ECO:0000259" key="9">
    <source>
        <dbReference type="SMART" id="SM00934"/>
    </source>
</evidence>
<dbReference type="GO" id="GO:0004590">
    <property type="term" value="F:orotidine-5'-phosphate decarboxylase activity"/>
    <property type="evidence" value="ECO:0007669"/>
    <property type="project" value="UniProtKB-EC"/>
</dbReference>
<name>A0A382CL95_9ZZZZ</name>
<dbReference type="AlphaFoldDB" id="A0A382CL95"/>
<evidence type="ECO:0000256" key="7">
    <source>
        <dbReference type="ARBA" id="ARBA00023239"/>
    </source>
</evidence>
<dbReference type="PANTHER" id="PTHR32119:SF2">
    <property type="entry name" value="OROTIDINE 5'-PHOSPHATE DECARBOXYLASE"/>
    <property type="match status" value="1"/>
</dbReference>
<keyword evidence="5" id="KW-0210">Decarboxylase</keyword>
<evidence type="ECO:0000256" key="1">
    <source>
        <dbReference type="ARBA" id="ARBA00004861"/>
    </source>
</evidence>
<evidence type="ECO:0000256" key="8">
    <source>
        <dbReference type="ARBA" id="ARBA00033428"/>
    </source>
</evidence>
<evidence type="ECO:0000256" key="6">
    <source>
        <dbReference type="ARBA" id="ARBA00022975"/>
    </source>
</evidence>
<dbReference type="UniPathway" id="UPA00070">
    <property type="reaction ID" value="UER00120"/>
</dbReference>
<dbReference type="PROSITE" id="PS00156">
    <property type="entry name" value="OMPDECASE"/>
    <property type="match status" value="1"/>
</dbReference>
<reference evidence="10" key="1">
    <citation type="submission" date="2018-05" db="EMBL/GenBank/DDBJ databases">
        <authorList>
            <person name="Lanie J.A."/>
            <person name="Ng W.-L."/>
            <person name="Kazmierczak K.M."/>
            <person name="Andrzejewski T.M."/>
            <person name="Davidsen T.M."/>
            <person name="Wayne K.J."/>
            <person name="Tettelin H."/>
            <person name="Glass J.I."/>
            <person name="Rusch D."/>
            <person name="Podicherti R."/>
            <person name="Tsui H.-C.T."/>
            <person name="Winkler M.E."/>
        </authorList>
    </citation>
    <scope>NUCLEOTIDE SEQUENCE</scope>
</reference>
<dbReference type="EMBL" id="UINC01035078">
    <property type="protein sequence ID" value="SVB26906.1"/>
    <property type="molecule type" value="Genomic_DNA"/>
</dbReference>
<proteinExistence type="inferred from homology"/>
<evidence type="ECO:0000313" key="10">
    <source>
        <dbReference type="EMBL" id="SVB26906.1"/>
    </source>
</evidence>
<organism evidence="10">
    <name type="scientific">marine metagenome</name>
    <dbReference type="NCBI Taxonomy" id="408172"/>
    <lineage>
        <taxon>unclassified sequences</taxon>
        <taxon>metagenomes</taxon>
        <taxon>ecological metagenomes</taxon>
    </lineage>
</organism>
<dbReference type="InterPro" id="IPR047596">
    <property type="entry name" value="OMPdecase_bac"/>
</dbReference>
<evidence type="ECO:0000256" key="2">
    <source>
        <dbReference type="ARBA" id="ARBA00011738"/>
    </source>
</evidence>
<dbReference type="Gene3D" id="3.20.20.70">
    <property type="entry name" value="Aldolase class I"/>
    <property type="match status" value="1"/>
</dbReference>
<dbReference type="InterPro" id="IPR001754">
    <property type="entry name" value="OMPdeCOase_dom"/>
</dbReference>
<sequence length="227" mass="24975">MKSPIIVALDMESERALELAKKLNPQECKVKVGSQLFTADGPIIIEKLNELGFDIFLDLKFHDIPNTVKKAVETVIKMGVWMLNVHSLGGKEMLRAAYEVVEKVSIKPLLVGVTVLTSLNDKALKEVGLGLNTEDQVLLLAELCQAEGLNGVVCSANELSILRKHLDEDFLLVTPGIRSSQLEKDDQKRISTASEAISNGADYIVIGREISNEIDPSKKIRQILETV</sequence>
<dbReference type="InterPro" id="IPR013785">
    <property type="entry name" value="Aldolase_TIM"/>
</dbReference>
<dbReference type="SMART" id="SM00934">
    <property type="entry name" value="OMPdecase"/>
    <property type="match status" value="1"/>
</dbReference>
<evidence type="ECO:0000256" key="5">
    <source>
        <dbReference type="ARBA" id="ARBA00022793"/>
    </source>
</evidence>
<dbReference type="GO" id="GO:0006207">
    <property type="term" value="P:'de novo' pyrimidine nucleobase biosynthetic process"/>
    <property type="evidence" value="ECO:0007669"/>
    <property type="project" value="InterPro"/>
</dbReference>
<protein>
    <recommendedName>
        <fullName evidence="4">Orotidine 5'-phosphate decarboxylase</fullName>
        <ecNumber evidence="3">4.1.1.23</ecNumber>
    </recommendedName>
    <alternativeName>
        <fullName evidence="8">OMP decarboxylase</fullName>
    </alternativeName>
</protein>
<dbReference type="PANTHER" id="PTHR32119">
    <property type="entry name" value="OROTIDINE 5'-PHOSPHATE DECARBOXYLASE"/>
    <property type="match status" value="1"/>
</dbReference>
<dbReference type="NCBIfam" id="TIGR01740">
    <property type="entry name" value="pyrF"/>
    <property type="match status" value="1"/>
</dbReference>